<dbReference type="AlphaFoldDB" id="A0A1N6J3E4"/>
<evidence type="ECO:0000256" key="1">
    <source>
        <dbReference type="SAM" id="Phobius"/>
    </source>
</evidence>
<keyword evidence="3" id="KW-1185">Reference proteome</keyword>
<reference evidence="2 3" key="1">
    <citation type="submission" date="2016-12" db="EMBL/GenBank/DDBJ databases">
        <authorList>
            <person name="Song W.-J."/>
            <person name="Kurnit D.M."/>
        </authorList>
    </citation>
    <scope>NUCLEOTIDE SEQUENCE [LARGE SCALE GENOMIC DNA]</scope>
    <source>
        <strain evidence="2 3">ATCC 49181</strain>
    </source>
</reference>
<evidence type="ECO:0008006" key="4">
    <source>
        <dbReference type="Google" id="ProtNLM"/>
    </source>
</evidence>
<evidence type="ECO:0000313" key="2">
    <source>
        <dbReference type="EMBL" id="SIO38626.1"/>
    </source>
</evidence>
<sequence>MKEEIKQRLQRNETWQRGLYMLFFIVIYGFTKFLVFIVMLFQFVTIILTGKTNEQLLKFSQNLSTYIYQIVIFLTFNSEQHPFPFSAWPDGTPDNRGQYLKK</sequence>
<name>A0A1N6J3E4_9PROT</name>
<feature type="transmembrane region" description="Helical" evidence="1">
    <location>
        <begin position="21"/>
        <end position="48"/>
    </location>
</feature>
<dbReference type="Proteomes" id="UP000185062">
    <property type="component" value="Unassembled WGS sequence"/>
</dbReference>
<protein>
    <recommendedName>
        <fullName evidence="4">Lipase</fullName>
    </recommendedName>
</protein>
<evidence type="ECO:0000313" key="3">
    <source>
        <dbReference type="Proteomes" id="UP000185062"/>
    </source>
</evidence>
<dbReference type="EMBL" id="FSRO01000001">
    <property type="protein sequence ID" value="SIO38626.1"/>
    <property type="molecule type" value="Genomic_DNA"/>
</dbReference>
<keyword evidence="1" id="KW-1133">Transmembrane helix</keyword>
<accession>A0A1N6J3E4</accession>
<gene>
    <name evidence="2" type="ORF">SAMN02743940_2272</name>
</gene>
<organism evidence="2 3">
    <name type="scientific">Nitrosomonas cryotolerans ATCC 49181</name>
    <dbReference type="NCBI Taxonomy" id="1131553"/>
    <lineage>
        <taxon>Bacteria</taxon>
        <taxon>Pseudomonadati</taxon>
        <taxon>Pseudomonadota</taxon>
        <taxon>Betaproteobacteria</taxon>
        <taxon>Nitrosomonadales</taxon>
        <taxon>Nitrosomonadaceae</taxon>
        <taxon>Nitrosomonas</taxon>
    </lineage>
</organism>
<dbReference type="InterPro" id="IPR025498">
    <property type="entry name" value="DUF4389"/>
</dbReference>
<keyword evidence="1" id="KW-0472">Membrane</keyword>
<proteinExistence type="predicted"/>
<dbReference type="STRING" id="44575.SAMN05216419_10349"/>
<dbReference type="RefSeq" id="WP_028462551.1">
    <property type="nucleotide sequence ID" value="NZ_FSRO01000001.1"/>
</dbReference>
<keyword evidence="1" id="KW-0812">Transmembrane</keyword>
<dbReference type="Pfam" id="PF14333">
    <property type="entry name" value="DUF4389"/>
    <property type="match status" value="1"/>
</dbReference>